<gene>
    <name evidence="8" type="ordered locus">Rumal_0867</name>
</gene>
<dbReference type="GO" id="GO:0005886">
    <property type="term" value="C:plasma membrane"/>
    <property type="evidence" value="ECO:0007669"/>
    <property type="project" value="UniProtKB-SubCell"/>
</dbReference>
<dbReference type="KEGG" id="ral:Rumal_0867"/>
<dbReference type="OrthoDB" id="1883918at2"/>
<keyword evidence="4 6" id="KW-1133">Transmembrane helix</keyword>
<proteinExistence type="predicted"/>
<evidence type="ECO:0000256" key="4">
    <source>
        <dbReference type="ARBA" id="ARBA00022989"/>
    </source>
</evidence>
<evidence type="ECO:0000259" key="7">
    <source>
        <dbReference type="Pfam" id="PF12698"/>
    </source>
</evidence>
<evidence type="ECO:0000256" key="3">
    <source>
        <dbReference type="ARBA" id="ARBA00022692"/>
    </source>
</evidence>
<feature type="transmembrane region" description="Helical" evidence="6">
    <location>
        <begin position="336"/>
        <end position="357"/>
    </location>
</feature>
<dbReference type="AlphaFoldDB" id="E6UIU2"/>
<dbReference type="GO" id="GO:0140359">
    <property type="term" value="F:ABC-type transporter activity"/>
    <property type="evidence" value="ECO:0007669"/>
    <property type="project" value="InterPro"/>
</dbReference>
<organism evidence="8 9">
    <name type="scientific">Ruminococcus albus (strain ATCC 27210 / DSM 20455 / JCM 14654 / NCDO 2250 / 7)</name>
    <dbReference type="NCBI Taxonomy" id="697329"/>
    <lineage>
        <taxon>Bacteria</taxon>
        <taxon>Bacillati</taxon>
        <taxon>Bacillota</taxon>
        <taxon>Clostridia</taxon>
        <taxon>Eubacteriales</taxon>
        <taxon>Oscillospiraceae</taxon>
        <taxon>Ruminococcus</taxon>
    </lineage>
</organism>
<evidence type="ECO:0000313" key="9">
    <source>
        <dbReference type="Proteomes" id="UP000006919"/>
    </source>
</evidence>
<comment type="subcellular location">
    <subcellularLocation>
        <location evidence="1">Cell membrane</location>
        <topology evidence="1">Multi-pass membrane protein</topology>
    </subcellularLocation>
</comment>
<evidence type="ECO:0000256" key="5">
    <source>
        <dbReference type="ARBA" id="ARBA00023136"/>
    </source>
</evidence>
<keyword evidence="3 6" id="KW-0812">Transmembrane</keyword>
<dbReference type="InterPro" id="IPR013525">
    <property type="entry name" value="ABC2_TM"/>
</dbReference>
<name>E6UIU2_RUMA7</name>
<dbReference type="InterPro" id="IPR051449">
    <property type="entry name" value="ABC-2_transporter_component"/>
</dbReference>
<evidence type="ECO:0000313" key="8">
    <source>
        <dbReference type="EMBL" id="ADU21394.1"/>
    </source>
</evidence>
<reference evidence="8 9" key="1">
    <citation type="journal article" date="2011" name="J. Bacteriol.">
        <title>Complete genome of the cellulolytic ruminal bacterium Ruminococcus albus 7.</title>
        <authorList>
            <person name="Suen G."/>
            <person name="Stevenson D.M."/>
            <person name="Bruce D.C."/>
            <person name="Chertkov O."/>
            <person name="Copeland A."/>
            <person name="Cheng J.F."/>
            <person name="Detter C."/>
            <person name="Detter J.C."/>
            <person name="Goodwin L.A."/>
            <person name="Han C.S."/>
            <person name="Hauser L.J."/>
            <person name="Ivanova N.N."/>
            <person name="Kyrpides N.C."/>
            <person name="Land M.L."/>
            <person name="Lapidus A."/>
            <person name="Lucas S."/>
            <person name="Ovchinnikova G."/>
            <person name="Pitluck S."/>
            <person name="Tapia R."/>
            <person name="Woyke T."/>
            <person name="Boyum J."/>
            <person name="Mead D."/>
            <person name="Weimer P.J."/>
        </authorList>
    </citation>
    <scope>NUCLEOTIDE SEQUENCE [LARGE SCALE GENOMIC DNA]</scope>
    <source>
        <strain evidence="9">ATCC 27210 / DSM 20455 / JCM 14654 / NCDO 2250 / 7</strain>
    </source>
</reference>
<evidence type="ECO:0000256" key="1">
    <source>
        <dbReference type="ARBA" id="ARBA00004651"/>
    </source>
</evidence>
<dbReference type="PANTHER" id="PTHR30294">
    <property type="entry name" value="MEMBRANE COMPONENT OF ABC TRANSPORTER YHHJ-RELATED"/>
    <property type="match status" value="1"/>
</dbReference>
<dbReference type="PANTHER" id="PTHR30294:SF48">
    <property type="entry name" value="LINEARMYCIN RESISTANCE PERMEASE PROTEIN LNRM"/>
    <property type="match status" value="1"/>
</dbReference>
<dbReference type="eggNOG" id="COG0842">
    <property type="taxonomic scope" value="Bacteria"/>
</dbReference>
<dbReference type="STRING" id="697329.Rumal_0867"/>
<feature type="transmembrane region" description="Helical" evidence="6">
    <location>
        <begin position="281"/>
        <end position="301"/>
    </location>
</feature>
<dbReference type="Pfam" id="PF12698">
    <property type="entry name" value="ABC2_membrane_3"/>
    <property type="match status" value="1"/>
</dbReference>
<feature type="domain" description="ABC-2 type transporter transmembrane" evidence="7">
    <location>
        <begin position="20"/>
        <end position="353"/>
    </location>
</feature>
<keyword evidence="5 6" id="KW-0472">Membrane</keyword>
<evidence type="ECO:0000256" key="2">
    <source>
        <dbReference type="ARBA" id="ARBA00022475"/>
    </source>
</evidence>
<accession>E6UIU2</accession>
<dbReference type="Proteomes" id="UP000006919">
    <property type="component" value="Chromosome"/>
</dbReference>
<feature type="transmembrane region" description="Helical" evidence="6">
    <location>
        <begin position="211"/>
        <end position="235"/>
    </location>
</feature>
<feature type="transmembrane region" description="Helical" evidence="6">
    <location>
        <begin position="168"/>
        <end position="191"/>
    </location>
</feature>
<dbReference type="HOGENOM" id="CLU_727380_0_0_9"/>
<dbReference type="EMBL" id="CP002403">
    <property type="protein sequence ID" value="ADU21394.1"/>
    <property type="molecule type" value="Genomic_DNA"/>
</dbReference>
<keyword evidence="2" id="KW-1003">Cell membrane</keyword>
<protein>
    <submittedName>
        <fullName evidence="8">ABC-2 type transporter</fullName>
    </submittedName>
</protein>
<feature type="transmembrane region" description="Helical" evidence="6">
    <location>
        <begin position="20"/>
        <end position="39"/>
    </location>
</feature>
<dbReference type="RefSeq" id="WP_013497572.1">
    <property type="nucleotide sequence ID" value="NC_014833.1"/>
</dbReference>
<sequence precursor="true">MFWLLWKKEIKVFFTNKGNLVFMILLPILLISIFSFALGDYIKGDYGTFKNGQVFYLQDGATDQMNSRFDAISKKITEQTGVSFTEVTDAEQAKKDVESSKAYGLITIGSESFSYFRSSFNEPQGGQLVRTLFTELARDGVTSVETTSGNAPSIKRTVIEGSHLDSKVYYTFAALTFSILFMGVLVGHSVFDEKELGTLTRIRMSKAGVRIVVVVKILTGILCGAGQILSAFVFSNLVLKVDWGDKLPLILLVLLCLVTLSSTFGAVVGSFAPNKSMCQSTVMMTTMLCGYLGGAITPLYLLENMPILGYIVKISPLYWTNQSMTYLYNGVVNSKFGITISVLLGLTALLLIVYAIFTAKLSVNVSTPVAKTVKKEGKTA</sequence>
<feature type="transmembrane region" description="Helical" evidence="6">
    <location>
        <begin position="247"/>
        <end position="269"/>
    </location>
</feature>
<evidence type="ECO:0000256" key="6">
    <source>
        <dbReference type="SAM" id="Phobius"/>
    </source>
</evidence>